<protein>
    <recommendedName>
        <fullName evidence="3">Reverse transcriptase</fullName>
    </recommendedName>
</protein>
<organism evidence="1 2">
    <name type="scientific">Hydnum rufescens UP504</name>
    <dbReference type="NCBI Taxonomy" id="1448309"/>
    <lineage>
        <taxon>Eukaryota</taxon>
        <taxon>Fungi</taxon>
        <taxon>Dikarya</taxon>
        <taxon>Basidiomycota</taxon>
        <taxon>Agaricomycotina</taxon>
        <taxon>Agaricomycetes</taxon>
        <taxon>Cantharellales</taxon>
        <taxon>Hydnaceae</taxon>
        <taxon>Hydnum</taxon>
    </lineage>
</organism>
<evidence type="ECO:0008006" key="3">
    <source>
        <dbReference type="Google" id="ProtNLM"/>
    </source>
</evidence>
<reference evidence="1" key="1">
    <citation type="journal article" date="2020" name="Nat. Commun.">
        <title>Large-scale genome sequencing of mycorrhizal fungi provides insights into the early evolution of symbiotic traits.</title>
        <authorList>
            <person name="Miyauchi S."/>
            <person name="Kiss E."/>
            <person name="Kuo A."/>
            <person name="Drula E."/>
            <person name="Kohler A."/>
            <person name="Sanchez-Garcia M."/>
            <person name="Morin E."/>
            <person name="Andreopoulos B."/>
            <person name="Barry K.W."/>
            <person name="Bonito G."/>
            <person name="Buee M."/>
            <person name="Carver A."/>
            <person name="Chen C."/>
            <person name="Cichocki N."/>
            <person name="Clum A."/>
            <person name="Culley D."/>
            <person name="Crous P.W."/>
            <person name="Fauchery L."/>
            <person name="Girlanda M."/>
            <person name="Hayes R.D."/>
            <person name="Keri Z."/>
            <person name="LaButti K."/>
            <person name="Lipzen A."/>
            <person name="Lombard V."/>
            <person name="Magnuson J."/>
            <person name="Maillard F."/>
            <person name="Murat C."/>
            <person name="Nolan M."/>
            <person name="Ohm R.A."/>
            <person name="Pangilinan J."/>
            <person name="Pereira M.F."/>
            <person name="Perotto S."/>
            <person name="Peter M."/>
            <person name="Pfister S."/>
            <person name="Riley R."/>
            <person name="Sitrit Y."/>
            <person name="Stielow J.B."/>
            <person name="Szollosi G."/>
            <person name="Zifcakova L."/>
            <person name="Stursova M."/>
            <person name="Spatafora J.W."/>
            <person name="Tedersoo L."/>
            <person name="Vaario L.M."/>
            <person name="Yamada A."/>
            <person name="Yan M."/>
            <person name="Wang P."/>
            <person name="Xu J."/>
            <person name="Bruns T."/>
            <person name="Baldrian P."/>
            <person name="Vilgalys R."/>
            <person name="Dunand C."/>
            <person name="Henrissat B."/>
            <person name="Grigoriev I.V."/>
            <person name="Hibbett D."/>
            <person name="Nagy L.G."/>
            <person name="Martin F.M."/>
        </authorList>
    </citation>
    <scope>NUCLEOTIDE SEQUENCE</scope>
    <source>
        <strain evidence="1">UP504</strain>
    </source>
</reference>
<evidence type="ECO:0000313" key="2">
    <source>
        <dbReference type="Proteomes" id="UP000886523"/>
    </source>
</evidence>
<dbReference type="OrthoDB" id="3230070at2759"/>
<keyword evidence="2" id="KW-1185">Reference proteome</keyword>
<evidence type="ECO:0000313" key="1">
    <source>
        <dbReference type="EMBL" id="KAF9519371.1"/>
    </source>
</evidence>
<sequence>RKTFSRLIQCRTGHAHIGSYYVKFVPDEDRRCQCGEPTQTRDHILYECPIFNDERHL</sequence>
<feature type="non-terminal residue" evidence="1">
    <location>
        <position position="57"/>
    </location>
</feature>
<accession>A0A9P6B837</accession>
<dbReference type="Proteomes" id="UP000886523">
    <property type="component" value="Unassembled WGS sequence"/>
</dbReference>
<name>A0A9P6B837_9AGAM</name>
<gene>
    <name evidence="1" type="ORF">BS47DRAFT_1280097</name>
</gene>
<proteinExistence type="predicted"/>
<feature type="non-terminal residue" evidence="1">
    <location>
        <position position="1"/>
    </location>
</feature>
<comment type="caution">
    <text evidence="1">The sequence shown here is derived from an EMBL/GenBank/DDBJ whole genome shotgun (WGS) entry which is preliminary data.</text>
</comment>
<dbReference type="EMBL" id="MU128918">
    <property type="protein sequence ID" value="KAF9519371.1"/>
    <property type="molecule type" value="Genomic_DNA"/>
</dbReference>
<dbReference type="AlphaFoldDB" id="A0A9P6B837"/>